<evidence type="ECO:0000259" key="4">
    <source>
        <dbReference type="PROSITE" id="PS50075"/>
    </source>
</evidence>
<reference evidence="7" key="1">
    <citation type="journal article" date="2019" name="Int. J. Syst. Evol. Microbiol.">
        <title>The Global Catalogue of Microorganisms (GCM) 10K type strain sequencing project: providing services to taxonomists for standard genome sequencing and annotation.</title>
        <authorList>
            <consortium name="The Broad Institute Genomics Platform"/>
            <consortium name="The Broad Institute Genome Sequencing Center for Infectious Disease"/>
            <person name="Wu L."/>
            <person name="Ma J."/>
        </authorList>
    </citation>
    <scope>NUCLEOTIDE SEQUENCE [LARGE SCALE GENOMIC DNA]</scope>
    <source>
        <strain evidence="7">JCM 18123</strain>
    </source>
</reference>
<dbReference type="EMBL" id="BAABIK010000018">
    <property type="protein sequence ID" value="GAA4947099.1"/>
    <property type="molecule type" value="Genomic_DNA"/>
</dbReference>
<dbReference type="InterPro" id="IPR009081">
    <property type="entry name" value="PP-bd_ACP"/>
</dbReference>
<dbReference type="InterPro" id="IPR036736">
    <property type="entry name" value="ACP-like_sf"/>
</dbReference>
<dbReference type="PROSITE" id="PS52004">
    <property type="entry name" value="KS3_2"/>
    <property type="match status" value="1"/>
</dbReference>
<dbReference type="InterPro" id="IPR014043">
    <property type="entry name" value="Acyl_transferase_dom"/>
</dbReference>
<evidence type="ECO:0000256" key="1">
    <source>
        <dbReference type="ARBA" id="ARBA00022450"/>
    </source>
</evidence>
<dbReference type="SUPFAM" id="SSF52151">
    <property type="entry name" value="FabD/lysophospholipase-like"/>
    <property type="match status" value="1"/>
</dbReference>
<evidence type="ECO:0000259" key="5">
    <source>
        <dbReference type="PROSITE" id="PS52004"/>
    </source>
</evidence>
<dbReference type="Gene3D" id="3.30.70.3290">
    <property type="match status" value="1"/>
</dbReference>
<protein>
    <recommendedName>
        <fullName evidence="8">Acyl transferase domain-containing protein</fullName>
    </recommendedName>
</protein>
<dbReference type="SUPFAM" id="SSF53901">
    <property type="entry name" value="Thiolase-like"/>
    <property type="match status" value="1"/>
</dbReference>
<dbReference type="InterPro" id="IPR032821">
    <property type="entry name" value="PKS_assoc"/>
</dbReference>
<organism evidence="6 7">
    <name type="scientific">Streptomonospora halophila</name>
    <dbReference type="NCBI Taxonomy" id="427369"/>
    <lineage>
        <taxon>Bacteria</taxon>
        <taxon>Bacillati</taxon>
        <taxon>Actinomycetota</taxon>
        <taxon>Actinomycetes</taxon>
        <taxon>Streptosporangiales</taxon>
        <taxon>Nocardiopsidaceae</taxon>
        <taxon>Streptomonospora</taxon>
    </lineage>
</organism>
<dbReference type="Pfam" id="PF00698">
    <property type="entry name" value="Acyl_transf_1"/>
    <property type="match status" value="1"/>
</dbReference>
<keyword evidence="1" id="KW-0596">Phosphopantetheine</keyword>
<keyword evidence="2" id="KW-0597">Phosphoprotein</keyword>
<dbReference type="SMART" id="SM00823">
    <property type="entry name" value="PKS_PP"/>
    <property type="match status" value="1"/>
</dbReference>
<dbReference type="Pfam" id="PF16197">
    <property type="entry name" value="KAsynt_C_assoc"/>
    <property type="match status" value="1"/>
</dbReference>
<evidence type="ECO:0000313" key="7">
    <source>
        <dbReference type="Proteomes" id="UP001499993"/>
    </source>
</evidence>
<name>A0ABP9GL79_9ACTN</name>
<dbReference type="SUPFAM" id="SSF55048">
    <property type="entry name" value="Probable ACP-binding domain of malonyl-CoA ACP transacylase"/>
    <property type="match status" value="1"/>
</dbReference>
<dbReference type="Pfam" id="PF00109">
    <property type="entry name" value="ketoacyl-synt"/>
    <property type="match status" value="1"/>
</dbReference>
<dbReference type="Proteomes" id="UP001499993">
    <property type="component" value="Unassembled WGS sequence"/>
</dbReference>
<evidence type="ECO:0000256" key="2">
    <source>
        <dbReference type="ARBA" id="ARBA00022553"/>
    </source>
</evidence>
<dbReference type="InterPro" id="IPR016036">
    <property type="entry name" value="Malonyl_transacylase_ACP-bd"/>
</dbReference>
<dbReference type="PROSITE" id="PS50075">
    <property type="entry name" value="CARRIER"/>
    <property type="match status" value="1"/>
</dbReference>
<dbReference type="Gene3D" id="1.10.1200.10">
    <property type="entry name" value="ACP-like"/>
    <property type="match status" value="1"/>
</dbReference>
<accession>A0ABP9GL79</accession>
<dbReference type="Pfam" id="PF00550">
    <property type="entry name" value="PP-binding"/>
    <property type="match status" value="1"/>
</dbReference>
<dbReference type="SUPFAM" id="SSF47336">
    <property type="entry name" value="ACP-like"/>
    <property type="match status" value="1"/>
</dbReference>
<dbReference type="InterPro" id="IPR020841">
    <property type="entry name" value="PKS_Beta-ketoAc_synthase_dom"/>
</dbReference>
<sequence length="955" mass="98748">MTRPVIVGMSCRLPGGVDSPESLWAALYDGADLITDPSDDHPHQREDVLPGGLLDDADMDLDADHFGLSPLETRTLDPQQALLLEGVDEALQDAGIAPGDLRRTPVGVWVGSSCLDQSITHLGTDHGGTMVETAGALPSMLAGRLARAFDLRGAAEVVNTACSASMVALHRARQALLLGEVDTAVVAGVQHLGLDTHTRMFRNSGTYSPTGRCRPFDVDADGFVRGEGVAVLVLTTAERASATGARVRAELLGSHTNADGFVPHGLASPSRGAQTDLLRHVYERSGVDPYAVGYVHAHGTATRAGDAAESMALANVMGRGRAEGERLVLGSVKANLGHLEGAAGVVSVVSTVLALEHGLIPPTPHHTEPLPRMAELGLEVATAPRPWPGPPDRRRLAGVSAFGFGGTNSHVILALPEAAHPETGAQEEPAEPVARLLPVSAAGPAPLAETADRWAGHLHGAPHAAWEAITRTAATGRDHLAQRAAVVAEDPTGAAAALEALAAGRGHPALIPPRRAPARPPRVVFVFPGHGSHKAGMGELLARREPVYAAALQEARAALDAHRPQTPLEEADLRAVQPAAVAHQIALSALLAHWGVRPDAVVGHSLGEAAAARVAGALSLEDTARLVAERSALLAESAALGGMLATDLDADRAVAAARASGTSLAAVNGPASTVLSGTHAALAALREHLEAHYPRARFWEVDQAPPAHSPLLDAAADRLAAALGELAPRESAVPMVSTATGAGIGGTELTGDYWGRQLRAPVQLAAAVAAAVGDPGAPAVLVEVSARSVLAPALTDDVLACAEEAHDEHTALLRLAGGLYSRGVPRAWDEARPAAAVPLPARAWARPSDRPEAPERGDDLARRRAELEAAADEAQRRDVLARALQAWVAEQVPGQAGAEPVGLDTDLAALGLGSLVLMGLRTRLHQLTGRQVEIADFYGEAGVATLGAVLAPRSR</sequence>
<dbReference type="SMART" id="SM00825">
    <property type="entry name" value="PKS_KS"/>
    <property type="match status" value="1"/>
</dbReference>
<comment type="caution">
    <text evidence="6">The sequence shown here is derived from an EMBL/GenBank/DDBJ whole genome shotgun (WGS) entry which is preliminary data.</text>
</comment>
<dbReference type="Pfam" id="PF02801">
    <property type="entry name" value="Ketoacyl-synt_C"/>
    <property type="match status" value="1"/>
</dbReference>
<dbReference type="InterPro" id="IPR001227">
    <property type="entry name" value="Ac_transferase_dom_sf"/>
</dbReference>
<dbReference type="Gene3D" id="3.40.366.10">
    <property type="entry name" value="Malonyl-Coenzyme A Acyl Carrier Protein, domain 2"/>
    <property type="match status" value="1"/>
</dbReference>
<dbReference type="InterPro" id="IPR014031">
    <property type="entry name" value="Ketoacyl_synth_C"/>
</dbReference>
<feature type="domain" description="Carrier" evidence="4">
    <location>
        <begin position="879"/>
        <end position="955"/>
    </location>
</feature>
<dbReference type="RefSeq" id="WP_345557265.1">
    <property type="nucleotide sequence ID" value="NZ_BAABIK010000018.1"/>
</dbReference>
<dbReference type="InterPro" id="IPR050091">
    <property type="entry name" value="PKS_NRPS_Biosynth_Enz"/>
</dbReference>
<keyword evidence="3" id="KW-0808">Transferase</keyword>
<dbReference type="PANTHER" id="PTHR43775:SF37">
    <property type="entry name" value="SI:DKEY-61P9.11"/>
    <property type="match status" value="1"/>
</dbReference>
<dbReference type="InterPro" id="IPR014030">
    <property type="entry name" value="Ketoacyl_synth_N"/>
</dbReference>
<evidence type="ECO:0008006" key="8">
    <source>
        <dbReference type="Google" id="ProtNLM"/>
    </source>
</evidence>
<evidence type="ECO:0000313" key="6">
    <source>
        <dbReference type="EMBL" id="GAA4947099.1"/>
    </source>
</evidence>
<evidence type="ECO:0000256" key="3">
    <source>
        <dbReference type="ARBA" id="ARBA00022679"/>
    </source>
</evidence>
<proteinExistence type="predicted"/>
<keyword evidence="7" id="KW-1185">Reference proteome</keyword>
<gene>
    <name evidence="6" type="ORF">GCM10023224_33380</name>
</gene>
<dbReference type="SMART" id="SM00827">
    <property type="entry name" value="PKS_AT"/>
    <property type="match status" value="1"/>
</dbReference>
<feature type="domain" description="Ketosynthase family 3 (KS3)" evidence="5">
    <location>
        <begin position="1"/>
        <end position="415"/>
    </location>
</feature>
<dbReference type="PANTHER" id="PTHR43775">
    <property type="entry name" value="FATTY ACID SYNTHASE"/>
    <property type="match status" value="1"/>
</dbReference>
<dbReference type="InterPro" id="IPR016035">
    <property type="entry name" value="Acyl_Trfase/lysoPLipase"/>
</dbReference>
<dbReference type="Gene3D" id="3.40.47.10">
    <property type="match status" value="1"/>
</dbReference>
<dbReference type="InterPro" id="IPR016039">
    <property type="entry name" value="Thiolase-like"/>
</dbReference>
<dbReference type="InterPro" id="IPR020806">
    <property type="entry name" value="PKS_PP-bd"/>
</dbReference>
<dbReference type="CDD" id="cd00833">
    <property type="entry name" value="PKS"/>
    <property type="match status" value="1"/>
</dbReference>